<name>A0A392NIR1_9FABA</name>
<evidence type="ECO:0000313" key="1">
    <source>
        <dbReference type="EMBL" id="MCH98998.1"/>
    </source>
</evidence>
<accession>A0A392NIR1</accession>
<dbReference type="EMBL" id="LXQA010039084">
    <property type="protein sequence ID" value="MCH98998.1"/>
    <property type="molecule type" value="Genomic_DNA"/>
</dbReference>
<keyword evidence="2" id="KW-1185">Reference proteome</keyword>
<evidence type="ECO:0000313" key="2">
    <source>
        <dbReference type="Proteomes" id="UP000265520"/>
    </source>
</evidence>
<feature type="non-terminal residue" evidence="1">
    <location>
        <position position="46"/>
    </location>
</feature>
<sequence>MQGKSRLIINNTINNMSELLTKRIRHTVLCAVVNKTEKVEEVAPAR</sequence>
<organism evidence="1 2">
    <name type="scientific">Trifolium medium</name>
    <dbReference type="NCBI Taxonomy" id="97028"/>
    <lineage>
        <taxon>Eukaryota</taxon>
        <taxon>Viridiplantae</taxon>
        <taxon>Streptophyta</taxon>
        <taxon>Embryophyta</taxon>
        <taxon>Tracheophyta</taxon>
        <taxon>Spermatophyta</taxon>
        <taxon>Magnoliopsida</taxon>
        <taxon>eudicotyledons</taxon>
        <taxon>Gunneridae</taxon>
        <taxon>Pentapetalae</taxon>
        <taxon>rosids</taxon>
        <taxon>fabids</taxon>
        <taxon>Fabales</taxon>
        <taxon>Fabaceae</taxon>
        <taxon>Papilionoideae</taxon>
        <taxon>50 kb inversion clade</taxon>
        <taxon>NPAAA clade</taxon>
        <taxon>Hologalegina</taxon>
        <taxon>IRL clade</taxon>
        <taxon>Trifolieae</taxon>
        <taxon>Trifolium</taxon>
    </lineage>
</organism>
<protein>
    <submittedName>
        <fullName evidence="1">Uncharacterized protein</fullName>
    </submittedName>
</protein>
<dbReference type="AlphaFoldDB" id="A0A392NIR1"/>
<proteinExistence type="predicted"/>
<reference evidence="1 2" key="1">
    <citation type="journal article" date="2018" name="Front. Plant Sci.">
        <title>Red Clover (Trifolium pratense) and Zigzag Clover (T. medium) - A Picture of Genomic Similarities and Differences.</title>
        <authorList>
            <person name="Dluhosova J."/>
            <person name="Istvanek J."/>
            <person name="Nedelnik J."/>
            <person name="Repkova J."/>
        </authorList>
    </citation>
    <scope>NUCLEOTIDE SEQUENCE [LARGE SCALE GENOMIC DNA]</scope>
    <source>
        <strain evidence="2">cv. 10/8</strain>
        <tissue evidence="1">Leaf</tissue>
    </source>
</reference>
<dbReference type="Proteomes" id="UP000265520">
    <property type="component" value="Unassembled WGS sequence"/>
</dbReference>
<comment type="caution">
    <text evidence="1">The sequence shown here is derived from an EMBL/GenBank/DDBJ whole genome shotgun (WGS) entry which is preliminary data.</text>
</comment>